<feature type="chain" id="PRO_5044796963" description="Nucleotide exchange factor SIL1" evidence="1">
    <location>
        <begin position="42"/>
        <end position="611"/>
    </location>
</feature>
<dbReference type="AlphaFoldDB" id="A0ABD3NHX3"/>
<dbReference type="Gene3D" id="1.25.10.10">
    <property type="entry name" value="Leucine-rich Repeat Variant"/>
    <property type="match status" value="1"/>
</dbReference>
<sequence>MQRRSPPNTLQTMAAPFRTMALSAILLIATILITPKPCAHAIEIVGTDEWQLIGENDTVPAGLHIKMDLSTGERWARLVQDGDDHGSIQGVAAKMDSSGALSIVDDPAGEADTSSGREETEAFKPERDYEMMHRVMSRLPPEELERFGGLPALPTPKQKNDKEAVLSIRPEDRAEFEAKMEELWTLRQEELRKFQEDNLADIPKVLQERIEVLKSYVSDPKLGREKVLEKKKHQSEDDSSEVDFEGEETVKADDIIECLRDLEYQLSDIDHARDFHTLGGWPYLVALLHEPVHMICDAQSPTDRALMYEVQSLAAMAIGTAIGNLGEFRSWALEDVSSAIDVILKDPTRAVNSEENLNNGCVERYNLNLDATVSALFSLVNSFDITNRSQREIAVEERTARDLFRTYKLRSVYAIGSLLRGNALAQQHFVSKNGPDTLVRYVLGILSSVNGEDGVTKLDYKLASKVLALGEDIVMGVILEEEDYIKNDSDHNTMFVSPNGMVAAFTTEPWCDLSLRMLSSPTELLGESQARSMKERAMSAIRALGPACKAYEANSQCNGSQECAEGGSTWGLTEVLQVKSEWNREGSGDGLDSVYRRELLDLIDSVMQALQ</sequence>
<dbReference type="PANTHER" id="PTHR19316:SF18">
    <property type="entry name" value="HSP70-BINDING PROTEIN 1"/>
    <property type="match status" value="1"/>
</dbReference>
<evidence type="ECO:0008006" key="4">
    <source>
        <dbReference type="Google" id="ProtNLM"/>
    </source>
</evidence>
<reference evidence="2 3" key="1">
    <citation type="submission" date="2024-10" db="EMBL/GenBank/DDBJ databases">
        <title>Updated reference genomes for cyclostephanoid diatoms.</title>
        <authorList>
            <person name="Roberts W.R."/>
            <person name="Alverson A.J."/>
        </authorList>
    </citation>
    <scope>NUCLEOTIDE SEQUENCE [LARGE SCALE GENOMIC DNA]</scope>
    <source>
        <strain evidence="2 3">AJA010-31</strain>
    </source>
</reference>
<evidence type="ECO:0000313" key="3">
    <source>
        <dbReference type="Proteomes" id="UP001530400"/>
    </source>
</evidence>
<evidence type="ECO:0000313" key="2">
    <source>
        <dbReference type="EMBL" id="KAL3775585.1"/>
    </source>
</evidence>
<dbReference type="PANTHER" id="PTHR19316">
    <property type="entry name" value="PROTEIN FOLDING REGULATOR"/>
    <property type="match status" value="1"/>
</dbReference>
<dbReference type="SUPFAM" id="SSF48371">
    <property type="entry name" value="ARM repeat"/>
    <property type="match status" value="1"/>
</dbReference>
<gene>
    <name evidence="2" type="ORF">ACHAWO_013317</name>
</gene>
<evidence type="ECO:0000256" key="1">
    <source>
        <dbReference type="SAM" id="SignalP"/>
    </source>
</evidence>
<dbReference type="InterPro" id="IPR050693">
    <property type="entry name" value="Hsp70_NEF-Inhibitors"/>
</dbReference>
<keyword evidence="1" id="KW-0732">Signal</keyword>
<comment type="caution">
    <text evidence="2">The sequence shown here is derived from an EMBL/GenBank/DDBJ whole genome shotgun (WGS) entry which is preliminary data.</text>
</comment>
<dbReference type="InterPro" id="IPR011989">
    <property type="entry name" value="ARM-like"/>
</dbReference>
<accession>A0ABD3NHX3</accession>
<dbReference type="Proteomes" id="UP001530400">
    <property type="component" value="Unassembled WGS sequence"/>
</dbReference>
<feature type="signal peptide" evidence="1">
    <location>
        <begin position="1"/>
        <end position="41"/>
    </location>
</feature>
<keyword evidence="3" id="KW-1185">Reference proteome</keyword>
<name>A0ABD3NHX3_9STRA</name>
<dbReference type="EMBL" id="JALLPJ020001148">
    <property type="protein sequence ID" value="KAL3775585.1"/>
    <property type="molecule type" value="Genomic_DNA"/>
</dbReference>
<organism evidence="2 3">
    <name type="scientific">Cyclotella atomus</name>
    <dbReference type="NCBI Taxonomy" id="382360"/>
    <lineage>
        <taxon>Eukaryota</taxon>
        <taxon>Sar</taxon>
        <taxon>Stramenopiles</taxon>
        <taxon>Ochrophyta</taxon>
        <taxon>Bacillariophyta</taxon>
        <taxon>Coscinodiscophyceae</taxon>
        <taxon>Thalassiosirophycidae</taxon>
        <taxon>Stephanodiscales</taxon>
        <taxon>Stephanodiscaceae</taxon>
        <taxon>Cyclotella</taxon>
    </lineage>
</organism>
<dbReference type="InterPro" id="IPR016024">
    <property type="entry name" value="ARM-type_fold"/>
</dbReference>
<proteinExistence type="predicted"/>
<protein>
    <recommendedName>
        <fullName evidence="4">Nucleotide exchange factor SIL1</fullName>
    </recommendedName>
</protein>